<evidence type="ECO:0000313" key="2">
    <source>
        <dbReference type="Proteomes" id="UP000011991"/>
    </source>
</evidence>
<sequence>MLLFAGCILLFITCDNCSSSMNVFIETKVPVGVRNDLSTSRQ</sequence>
<reference evidence="1 2" key="1">
    <citation type="journal article" date="2013" name="Mar. Genomics">
        <title>Expression of sulfatases in Rhodopirellula baltica and the diversity of sulfatases in the genus Rhodopirellula.</title>
        <authorList>
            <person name="Wegner C.E."/>
            <person name="Richter-Heitmann T."/>
            <person name="Klindworth A."/>
            <person name="Klockow C."/>
            <person name="Richter M."/>
            <person name="Achstetter T."/>
            <person name="Glockner F.O."/>
            <person name="Harder J."/>
        </authorList>
    </citation>
    <scope>NUCLEOTIDE SEQUENCE [LARGE SCALE GENOMIC DNA]</scope>
    <source>
        <strain evidence="1 2">SM1</strain>
    </source>
</reference>
<protein>
    <submittedName>
        <fullName evidence="1">Uncharacterized protein</fullName>
    </submittedName>
</protein>
<dbReference type="AlphaFoldDB" id="M5R864"/>
<proteinExistence type="predicted"/>
<keyword evidence="2" id="KW-1185">Reference proteome</keyword>
<name>M5R864_9BACT</name>
<comment type="caution">
    <text evidence="1">The sequence shown here is derived from an EMBL/GenBank/DDBJ whole genome shotgun (WGS) entry which is preliminary data.</text>
</comment>
<dbReference type="Proteomes" id="UP000011991">
    <property type="component" value="Unassembled WGS sequence"/>
</dbReference>
<evidence type="ECO:0000313" key="1">
    <source>
        <dbReference type="EMBL" id="EMI15580.1"/>
    </source>
</evidence>
<dbReference type="EMBL" id="ANOG01001066">
    <property type="protein sequence ID" value="EMI15580.1"/>
    <property type="molecule type" value="Genomic_DNA"/>
</dbReference>
<gene>
    <name evidence="1" type="ORF">RMSM_07492</name>
</gene>
<organism evidence="1 2">
    <name type="scientific">Rhodopirellula maiorica SM1</name>
    <dbReference type="NCBI Taxonomy" id="1265738"/>
    <lineage>
        <taxon>Bacteria</taxon>
        <taxon>Pseudomonadati</taxon>
        <taxon>Planctomycetota</taxon>
        <taxon>Planctomycetia</taxon>
        <taxon>Pirellulales</taxon>
        <taxon>Pirellulaceae</taxon>
        <taxon>Novipirellula</taxon>
    </lineage>
</organism>
<accession>M5R864</accession>